<dbReference type="OrthoDB" id="696485at2759"/>
<dbReference type="Proteomes" id="UP000554482">
    <property type="component" value="Unassembled WGS sequence"/>
</dbReference>
<dbReference type="AlphaFoldDB" id="A0A7J6WKP5"/>
<sequence length="70" mass="8306">MWVVWKTRNSVVFDNAAVSVPKTMHHIKSTIWQWLNMSPKAMELREEMQFTDLIHGWRYIMVEDSSVQGP</sequence>
<reference evidence="1 2" key="1">
    <citation type="submission" date="2020-06" db="EMBL/GenBank/DDBJ databases">
        <title>Transcriptomic and genomic resources for Thalictrum thalictroides and T. hernandezii: Facilitating candidate gene discovery in an emerging model plant lineage.</title>
        <authorList>
            <person name="Arias T."/>
            <person name="Riano-Pachon D.M."/>
            <person name="Di Stilio V.S."/>
        </authorList>
    </citation>
    <scope>NUCLEOTIDE SEQUENCE [LARGE SCALE GENOMIC DNA]</scope>
    <source>
        <strain evidence="2">cv. WT478/WT964</strain>
        <tissue evidence="1">Leaves</tissue>
    </source>
</reference>
<accession>A0A7J6WKP5</accession>
<evidence type="ECO:0000313" key="2">
    <source>
        <dbReference type="Proteomes" id="UP000554482"/>
    </source>
</evidence>
<dbReference type="EMBL" id="JABWDY010014594">
    <property type="protein sequence ID" value="KAF5197523.1"/>
    <property type="molecule type" value="Genomic_DNA"/>
</dbReference>
<name>A0A7J6WKP5_THATH</name>
<comment type="caution">
    <text evidence="1">The sequence shown here is derived from an EMBL/GenBank/DDBJ whole genome shotgun (WGS) entry which is preliminary data.</text>
</comment>
<evidence type="ECO:0000313" key="1">
    <source>
        <dbReference type="EMBL" id="KAF5197523.1"/>
    </source>
</evidence>
<proteinExistence type="predicted"/>
<organism evidence="1 2">
    <name type="scientific">Thalictrum thalictroides</name>
    <name type="common">Rue-anemone</name>
    <name type="synonym">Anemone thalictroides</name>
    <dbReference type="NCBI Taxonomy" id="46969"/>
    <lineage>
        <taxon>Eukaryota</taxon>
        <taxon>Viridiplantae</taxon>
        <taxon>Streptophyta</taxon>
        <taxon>Embryophyta</taxon>
        <taxon>Tracheophyta</taxon>
        <taxon>Spermatophyta</taxon>
        <taxon>Magnoliopsida</taxon>
        <taxon>Ranunculales</taxon>
        <taxon>Ranunculaceae</taxon>
        <taxon>Thalictroideae</taxon>
        <taxon>Thalictrum</taxon>
    </lineage>
</organism>
<protein>
    <submittedName>
        <fullName evidence="1">Uncharacterized protein</fullName>
    </submittedName>
</protein>
<keyword evidence="2" id="KW-1185">Reference proteome</keyword>
<gene>
    <name evidence="1" type="ORF">FRX31_012890</name>
</gene>